<organism evidence="2 3">
    <name type="scientific">Canna indica</name>
    <name type="common">Indian-shot</name>
    <dbReference type="NCBI Taxonomy" id="4628"/>
    <lineage>
        <taxon>Eukaryota</taxon>
        <taxon>Viridiplantae</taxon>
        <taxon>Streptophyta</taxon>
        <taxon>Embryophyta</taxon>
        <taxon>Tracheophyta</taxon>
        <taxon>Spermatophyta</taxon>
        <taxon>Magnoliopsida</taxon>
        <taxon>Liliopsida</taxon>
        <taxon>Zingiberales</taxon>
        <taxon>Cannaceae</taxon>
        <taxon>Canna</taxon>
    </lineage>
</organism>
<proteinExistence type="predicted"/>
<sequence>MASMKAEKPQLTTPPPKVQQAKPAAATKSAAAAATRKVAQKPLEPKKATGTAKTTQAPPKK</sequence>
<evidence type="ECO:0000256" key="1">
    <source>
        <dbReference type="SAM" id="MobiDB-lite"/>
    </source>
</evidence>
<evidence type="ECO:0000313" key="2">
    <source>
        <dbReference type="EMBL" id="WOL04312.1"/>
    </source>
</evidence>
<feature type="compositionally biased region" description="Low complexity" evidence="1">
    <location>
        <begin position="48"/>
        <end position="61"/>
    </location>
</feature>
<dbReference type="AlphaFoldDB" id="A0AAQ3K8U6"/>
<gene>
    <name evidence="2" type="ORF">Cni_G13033</name>
</gene>
<protein>
    <submittedName>
        <fullName evidence="2">Uncharacterized protein</fullName>
    </submittedName>
</protein>
<dbReference type="EMBL" id="CP136893">
    <property type="protein sequence ID" value="WOL04312.1"/>
    <property type="molecule type" value="Genomic_DNA"/>
</dbReference>
<reference evidence="2 3" key="1">
    <citation type="submission" date="2023-10" db="EMBL/GenBank/DDBJ databases">
        <title>Chromosome-scale genome assembly provides insights into flower coloration mechanisms of Canna indica.</title>
        <authorList>
            <person name="Li C."/>
        </authorList>
    </citation>
    <scope>NUCLEOTIDE SEQUENCE [LARGE SCALE GENOMIC DNA]</scope>
    <source>
        <tissue evidence="2">Flower</tissue>
    </source>
</reference>
<feature type="region of interest" description="Disordered" evidence="1">
    <location>
        <begin position="1"/>
        <end position="61"/>
    </location>
</feature>
<accession>A0AAQ3K8U6</accession>
<name>A0AAQ3K8U6_9LILI</name>
<dbReference type="Proteomes" id="UP001327560">
    <property type="component" value="Chromosome 4"/>
</dbReference>
<keyword evidence="3" id="KW-1185">Reference proteome</keyword>
<evidence type="ECO:0000313" key="3">
    <source>
        <dbReference type="Proteomes" id="UP001327560"/>
    </source>
</evidence>
<feature type="compositionally biased region" description="Low complexity" evidence="1">
    <location>
        <begin position="18"/>
        <end position="41"/>
    </location>
</feature>